<gene>
    <name evidence="3" type="ORF">GCM10007884_18830</name>
    <name evidence="4" type="ORF">GGR33_001232</name>
</gene>
<reference evidence="3" key="4">
    <citation type="submission" date="2023-01" db="EMBL/GenBank/DDBJ databases">
        <title>Draft genome sequence of Methylobacterium brachythecii strain NBRC 107710.</title>
        <authorList>
            <person name="Sun Q."/>
            <person name="Mori K."/>
        </authorList>
    </citation>
    <scope>NUCLEOTIDE SEQUENCE</scope>
    <source>
        <strain evidence="3">NBRC 107710</strain>
    </source>
</reference>
<feature type="transmembrane region" description="Helical" evidence="1">
    <location>
        <begin position="202"/>
        <end position="221"/>
    </location>
</feature>
<feature type="transmembrane region" description="Helical" evidence="1">
    <location>
        <begin position="21"/>
        <end position="53"/>
    </location>
</feature>
<feature type="transmembrane region" description="Helical" evidence="1">
    <location>
        <begin position="166"/>
        <end position="190"/>
    </location>
</feature>
<keyword evidence="4" id="KW-0645">Protease</keyword>
<evidence type="ECO:0000259" key="2">
    <source>
        <dbReference type="Pfam" id="PF02517"/>
    </source>
</evidence>
<evidence type="ECO:0000313" key="6">
    <source>
        <dbReference type="Proteomes" id="UP001156881"/>
    </source>
</evidence>
<keyword evidence="1" id="KW-1133">Transmembrane helix</keyword>
<dbReference type="InterPro" id="IPR052710">
    <property type="entry name" value="CAAX_protease"/>
</dbReference>
<feature type="domain" description="CAAX prenyl protease 2/Lysostaphin resistance protein A-like" evidence="2">
    <location>
        <begin position="172"/>
        <end position="262"/>
    </location>
</feature>
<dbReference type="EMBL" id="BSPG01000008">
    <property type="protein sequence ID" value="GLS43897.1"/>
    <property type="molecule type" value="Genomic_DNA"/>
</dbReference>
<name>A0A7W6F690_9HYPH</name>
<sequence length="274" mass="29540">MHAGNAPDDEADRAPPAPLPALGLVAWLFQALLFVAVPIGLLTLASLLAILVVRVGADLRIGVDVFTPEALRPRLPLREIAGRGVAADILRQVLVAALVVGLALWMDGAAWRRRLALTVPAEPRRSSPLRLWLLLAVWPVIHIVWVTETARALNGGVAQGIHLSPFLSPVSVAGWFAYVVVLAPVAEELIMRGEAFARASRIMRPAGAIAATALLFSLAHLSESGGIARPVSLLPLAITLGWLRWRTGRLWPCMLLHGWSNLALITYLLWPVSD</sequence>
<dbReference type="GO" id="GO:0006508">
    <property type="term" value="P:proteolysis"/>
    <property type="evidence" value="ECO:0007669"/>
    <property type="project" value="UniProtKB-KW"/>
</dbReference>
<keyword evidence="1" id="KW-0812">Transmembrane</keyword>
<proteinExistence type="predicted"/>
<reference evidence="6" key="2">
    <citation type="journal article" date="2019" name="Int. J. Syst. Evol. Microbiol.">
        <title>The Global Catalogue of Microorganisms (GCM) 10K type strain sequencing project: providing services to taxonomists for standard genome sequencing and annotation.</title>
        <authorList>
            <consortium name="The Broad Institute Genomics Platform"/>
            <consortium name="The Broad Institute Genome Sequencing Center for Infectious Disease"/>
            <person name="Wu L."/>
            <person name="Ma J."/>
        </authorList>
    </citation>
    <scope>NUCLEOTIDE SEQUENCE [LARGE SCALE GENOMIC DNA]</scope>
    <source>
        <strain evidence="6">NBRC 107710</strain>
    </source>
</reference>
<reference evidence="4 5" key="3">
    <citation type="submission" date="2020-08" db="EMBL/GenBank/DDBJ databases">
        <title>Genomic Encyclopedia of Type Strains, Phase IV (KMG-IV): sequencing the most valuable type-strain genomes for metagenomic binning, comparative biology and taxonomic classification.</title>
        <authorList>
            <person name="Goeker M."/>
        </authorList>
    </citation>
    <scope>NUCLEOTIDE SEQUENCE [LARGE SCALE GENOMIC DNA]</scope>
    <source>
        <strain evidence="4 5">DSM 24105</strain>
    </source>
</reference>
<dbReference type="AlphaFoldDB" id="A0A7W6F690"/>
<reference evidence="3" key="1">
    <citation type="journal article" date="2014" name="Int. J. Syst. Evol. Microbiol.">
        <title>Complete genome of a new Firmicutes species belonging to the dominant human colonic microbiota ('Ruminococcus bicirculans') reveals two chromosomes and a selective capacity to utilize plant glucans.</title>
        <authorList>
            <consortium name="NISC Comparative Sequencing Program"/>
            <person name="Wegmann U."/>
            <person name="Louis P."/>
            <person name="Goesmann A."/>
            <person name="Henrissat B."/>
            <person name="Duncan S.H."/>
            <person name="Flint H.J."/>
        </authorList>
    </citation>
    <scope>NUCLEOTIDE SEQUENCE</scope>
    <source>
        <strain evidence="3">NBRC 107710</strain>
    </source>
</reference>
<protein>
    <submittedName>
        <fullName evidence="4">Membrane protease YdiL (CAAX protease family)</fullName>
    </submittedName>
</protein>
<evidence type="ECO:0000313" key="5">
    <source>
        <dbReference type="Proteomes" id="UP000517759"/>
    </source>
</evidence>
<dbReference type="EMBL" id="JACIDN010000002">
    <property type="protein sequence ID" value="MBB3901746.1"/>
    <property type="molecule type" value="Genomic_DNA"/>
</dbReference>
<feature type="transmembrane region" description="Helical" evidence="1">
    <location>
        <begin position="129"/>
        <end position="146"/>
    </location>
</feature>
<evidence type="ECO:0000313" key="3">
    <source>
        <dbReference type="EMBL" id="GLS43897.1"/>
    </source>
</evidence>
<dbReference type="PANTHER" id="PTHR36435">
    <property type="entry name" value="SLR1288 PROTEIN"/>
    <property type="match status" value="1"/>
</dbReference>
<keyword evidence="6" id="KW-1185">Reference proteome</keyword>
<feature type="transmembrane region" description="Helical" evidence="1">
    <location>
        <begin position="250"/>
        <end position="270"/>
    </location>
</feature>
<dbReference type="InterPro" id="IPR003675">
    <property type="entry name" value="Rce1/LyrA-like_dom"/>
</dbReference>
<dbReference type="Proteomes" id="UP000517759">
    <property type="component" value="Unassembled WGS sequence"/>
</dbReference>
<comment type="caution">
    <text evidence="4">The sequence shown here is derived from an EMBL/GenBank/DDBJ whole genome shotgun (WGS) entry which is preliminary data.</text>
</comment>
<organism evidence="4 5">
    <name type="scientific">Methylobacterium brachythecii</name>
    <dbReference type="NCBI Taxonomy" id="1176177"/>
    <lineage>
        <taxon>Bacteria</taxon>
        <taxon>Pseudomonadati</taxon>
        <taxon>Pseudomonadota</taxon>
        <taxon>Alphaproteobacteria</taxon>
        <taxon>Hyphomicrobiales</taxon>
        <taxon>Methylobacteriaceae</taxon>
        <taxon>Methylobacterium</taxon>
    </lineage>
</organism>
<evidence type="ECO:0000256" key="1">
    <source>
        <dbReference type="SAM" id="Phobius"/>
    </source>
</evidence>
<dbReference type="Pfam" id="PF02517">
    <property type="entry name" value="Rce1-like"/>
    <property type="match status" value="1"/>
</dbReference>
<accession>A0A7W6F690</accession>
<evidence type="ECO:0000313" key="4">
    <source>
        <dbReference type="EMBL" id="MBB3901746.1"/>
    </source>
</evidence>
<dbReference type="PANTHER" id="PTHR36435:SF1">
    <property type="entry name" value="CAAX AMINO TERMINAL PROTEASE FAMILY PROTEIN"/>
    <property type="match status" value="1"/>
</dbReference>
<dbReference type="GO" id="GO:0004175">
    <property type="term" value="F:endopeptidase activity"/>
    <property type="evidence" value="ECO:0007669"/>
    <property type="project" value="UniProtKB-ARBA"/>
</dbReference>
<keyword evidence="1" id="KW-0472">Membrane</keyword>
<dbReference type="GO" id="GO:0080120">
    <property type="term" value="P:CAAX-box protein maturation"/>
    <property type="evidence" value="ECO:0007669"/>
    <property type="project" value="UniProtKB-ARBA"/>
</dbReference>
<feature type="transmembrane region" description="Helical" evidence="1">
    <location>
        <begin position="227"/>
        <end position="243"/>
    </location>
</feature>
<keyword evidence="4" id="KW-0378">Hydrolase</keyword>
<dbReference type="Proteomes" id="UP001156881">
    <property type="component" value="Unassembled WGS sequence"/>
</dbReference>